<comment type="caution">
    <text evidence="1">The sequence shown here is derived from an EMBL/GenBank/DDBJ whole genome shotgun (WGS) entry which is preliminary data.</text>
</comment>
<sequence length="297" mass="33175">MNKLDTKTRCTILNMLVEGSSMRSISRITGVSINTVSKLLVDAGEACAAYHDETVRNVNAQRVQCDEIWSFVYAKDKNVKTAKAAPDGAGDVWTWTAIDADSKMILSYEVGDRSAATAIEFMDDLCARLANRVQLTTDGHKAYLEAVEGAFGGDIDYAMLVKLYGDLGGKTAERKYSPAECTGIKKRAVEGRPDMAHVSTSYVERQNLTMRMGMRRFTRLTNGFSKKLENHLHMLSLYFVHYNFVRIHKTLRMTPAMAAGVSDTLRDMEWIVGLIDARAPAPKKRGPYKKRNQENSN</sequence>
<evidence type="ECO:0000313" key="2">
    <source>
        <dbReference type="Proteomes" id="UP001348149"/>
    </source>
</evidence>
<proteinExistence type="predicted"/>
<name>A0ABU6HPT4_9RHOB</name>
<dbReference type="PANTHER" id="PTHR33293">
    <property type="entry name" value="INSERTION ELEMENT IS1 1 PROTEIN INSB-RELATED"/>
    <property type="match status" value="1"/>
</dbReference>
<accession>A0ABU6HPT4</accession>
<dbReference type="EMBL" id="JAYLLH010000044">
    <property type="protein sequence ID" value="MEC3863240.1"/>
    <property type="molecule type" value="Genomic_DNA"/>
</dbReference>
<keyword evidence="2" id="KW-1185">Reference proteome</keyword>
<dbReference type="RefSeq" id="WP_326299309.1">
    <property type="nucleotide sequence ID" value="NZ_JAYLLH010000044.1"/>
</dbReference>
<dbReference type="Proteomes" id="UP001348149">
    <property type="component" value="Unassembled WGS sequence"/>
</dbReference>
<organism evidence="1 2">
    <name type="scientific">Mesobacterium hydrothermale</name>
    <dbReference type="NCBI Taxonomy" id="3111907"/>
    <lineage>
        <taxon>Bacteria</taxon>
        <taxon>Pseudomonadati</taxon>
        <taxon>Pseudomonadota</taxon>
        <taxon>Alphaproteobacteria</taxon>
        <taxon>Rhodobacterales</taxon>
        <taxon>Roseobacteraceae</taxon>
        <taxon>Mesobacterium</taxon>
    </lineage>
</organism>
<reference evidence="1 2" key="1">
    <citation type="submission" date="2024-01" db="EMBL/GenBank/DDBJ databases">
        <title>Mesobacterium rodlantinim sp. nov., isolated from shallow sea hydrothermal systems off Kueishantao Island.</title>
        <authorList>
            <person name="Su Z."/>
            <person name="Tang K."/>
        </authorList>
    </citation>
    <scope>NUCLEOTIDE SEQUENCE [LARGE SCALE GENOMIC DNA]</scope>
    <source>
        <strain evidence="1 2">TK19101</strain>
    </source>
</reference>
<gene>
    <name evidence="1" type="ORF">VK792_18255</name>
</gene>
<evidence type="ECO:0000313" key="1">
    <source>
        <dbReference type="EMBL" id="MEC3863240.1"/>
    </source>
</evidence>
<dbReference type="PANTHER" id="PTHR33293:SF2">
    <property type="entry name" value="TRANSPOSASE"/>
    <property type="match status" value="1"/>
</dbReference>
<protein>
    <submittedName>
        <fullName evidence="1">IS1 family transposase</fullName>
    </submittedName>
</protein>
<dbReference type="InterPro" id="IPR051354">
    <property type="entry name" value="Transposase_27_IS1"/>
</dbReference>